<gene>
    <name evidence="8" type="ORF">MGYG_04270</name>
</gene>
<dbReference type="OrthoDB" id="77989at2759"/>
<dbReference type="VEuPathDB" id="FungiDB:MGYG_04270"/>
<dbReference type="OMA" id="KTILQVY"/>
<accession>E4US08</accession>
<dbReference type="InterPro" id="IPR023395">
    <property type="entry name" value="MCP_dom_sf"/>
</dbReference>
<evidence type="ECO:0000313" key="8">
    <source>
        <dbReference type="EMBL" id="EFR01265.1"/>
    </source>
</evidence>
<sequence length="538" mass="58589">MNSTAEGPNPLRPYYVPPPIGLPDSQAASKVVSSAAAENITSFGTSARDILSDFDYSDYLGDSSPSVAESVKQLFENAARGYSKVLISQPFEVAKTILQVYVAEDGAAEVAEEMRRLERHRVEHYEEENVFGSDDENNYFASNAPTNIPSFSKSYQKAPQRITERGGYIPQSAQPKYMLKVKDSSSMLDVLSQLWTTSGPTSIWKASNTTFIYSILLPTLNTFVRSLLSAILGYPEDSFSSFPASDIITSTSPGTALILSCLSSALSAIILSPIDTARTYLILTPHGHGPRSLLHSIRLLPSPSYMISPHLLPITILTSTLPNLISTSAPLFLKSYLSLDPVLNPFSWSLFSLMAQGVELTVRVPLETVLRRAQISTFTSPALRQPGVTYSTTAMQSPTSESSSTQAATTSNPNTPLPIIVPHPQSYRGIIGTMWNIIYEEGTNPTPTELDTVEQMLGRTPEVGRQATRRIQKRRKGQGIQGLYRSWRLEMWGIVGVWGSGFLGALMSGVEDDIAPDSMGRMSLGSTGSYVGTEKGAF</sequence>
<dbReference type="eggNOG" id="ENOG502RQI2">
    <property type="taxonomic scope" value="Eukaryota"/>
</dbReference>
<dbReference type="PANTHER" id="PTHR24089">
    <property type="entry name" value="SOLUTE CARRIER FAMILY 25"/>
    <property type="match status" value="1"/>
</dbReference>
<keyword evidence="3" id="KW-0677">Repeat</keyword>
<feature type="region of interest" description="Disordered" evidence="7">
    <location>
        <begin position="392"/>
        <end position="419"/>
    </location>
</feature>
<comment type="subcellular location">
    <subcellularLocation>
        <location evidence="1">Mitochondrion membrane</location>
    </subcellularLocation>
</comment>
<name>E4US08_ARTGP</name>
<evidence type="ECO:0000256" key="4">
    <source>
        <dbReference type="ARBA" id="ARBA00022792"/>
    </source>
</evidence>
<dbReference type="AlphaFoldDB" id="E4US08"/>
<dbReference type="STRING" id="535722.E4US08"/>
<dbReference type="RefSeq" id="XP_003174095.1">
    <property type="nucleotide sequence ID" value="XM_003174047.1"/>
</dbReference>
<organism evidence="9">
    <name type="scientific">Arthroderma gypseum (strain ATCC MYA-4604 / CBS 118893)</name>
    <name type="common">Microsporum gypseum</name>
    <dbReference type="NCBI Taxonomy" id="535722"/>
    <lineage>
        <taxon>Eukaryota</taxon>
        <taxon>Fungi</taxon>
        <taxon>Dikarya</taxon>
        <taxon>Ascomycota</taxon>
        <taxon>Pezizomycotina</taxon>
        <taxon>Eurotiomycetes</taxon>
        <taxon>Eurotiomycetidae</taxon>
        <taxon>Onygenales</taxon>
        <taxon>Arthrodermataceae</taxon>
        <taxon>Nannizzia</taxon>
    </lineage>
</organism>
<dbReference type="GeneID" id="10029383"/>
<protein>
    <recommendedName>
        <fullName evidence="10">Mitochondrial fusion protein</fullName>
    </recommendedName>
</protein>
<keyword evidence="9" id="KW-1185">Reference proteome</keyword>
<evidence type="ECO:0000256" key="3">
    <source>
        <dbReference type="ARBA" id="ARBA00022737"/>
    </source>
</evidence>
<evidence type="ECO:0000313" key="9">
    <source>
        <dbReference type="Proteomes" id="UP000002669"/>
    </source>
</evidence>
<keyword evidence="5" id="KW-1133">Transmembrane helix</keyword>
<proteinExistence type="predicted"/>
<evidence type="ECO:0000256" key="2">
    <source>
        <dbReference type="ARBA" id="ARBA00022692"/>
    </source>
</evidence>
<reference evidence="9" key="1">
    <citation type="journal article" date="2012" name="MBio">
        <title>Comparative genome analysis of Trichophyton rubrum and related dermatophytes reveals candidate genes involved in infection.</title>
        <authorList>
            <person name="Martinez D.A."/>
            <person name="Oliver B.G."/>
            <person name="Graeser Y."/>
            <person name="Goldberg J.M."/>
            <person name="Li W."/>
            <person name="Martinez-Rossi N.M."/>
            <person name="Monod M."/>
            <person name="Shelest E."/>
            <person name="Barton R.C."/>
            <person name="Birch E."/>
            <person name="Brakhage A.A."/>
            <person name="Chen Z."/>
            <person name="Gurr S.J."/>
            <person name="Heiman D."/>
            <person name="Heitman J."/>
            <person name="Kosti I."/>
            <person name="Rossi A."/>
            <person name="Saif S."/>
            <person name="Samalova M."/>
            <person name="Saunders C.W."/>
            <person name="Shea T."/>
            <person name="Summerbell R.C."/>
            <person name="Xu J."/>
            <person name="Young S."/>
            <person name="Zeng Q."/>
            <person name="Birren B.W."/>
            <person name="Cuomo C.A."/>
            <person name="White T.C."/>
        </authorList>
    </citation>
    <scope>NUCLEOTIDE SEQUENCE [LARGE SCALE GENOMIC DNA]</scope>
    <source>
        <strain evidence="9">ATCC MYA-4604 / CBS 118893</strain>
    </source>
</reference>
<dbReference type="InParanoid" id="E4US08"/>
<dbReference type="HOGENOM" id="CLU_029376_1_0_1"/>
<dbReference type="EMBL" id="DS989824">
    <property type="protein sequence ID" value="EFR01265.1"/>
    <property type="molecule type" value="Genomic_DNA"/>
</dbReference>
<dbReference type="FunCoup" id="E4US08">
    <property type="interactions" value="20"/>
</dbReference>
<keyword evidence="4" id="KW-0496">Mitochondrion</keyword>
<dbReference type="Gene3D" id="1.50.40.10">
    <property type="entry name" value="Mitochondrial carrier domain"/>
    <property type="match status" value="1"/>
</dbReference>
<evidence type="ECO:0008006" key="10">
    <source>
        <dbReference type="Google" id="ProtNLM"/>
    </source>
</evidence>
<keyword evidence="4" id="KW-0999">Mitochondrion inner membrane</keyword>
<evidence type="ECO:0000256" key="6">
    <source>
        <dbReference type="ARBA" id="ARBA00023136"/>
    </source>
</evidence>
<dbReference type="GO" id="GO:0031966">
    <property type="term" value="C:mitochondrial membrane"/>
    <property type="evidence" value="ECO:0007669"/>
    <property type="project" value="UniProtKB-SubCell"/>
</dbReference>
<evidence type="ECO:0000256" key="1">
    <source>
        <dbReference type="ARBA" id="ARBA00004325"/>
    </source>
</evidence>
<evidence type="ECO:0000256" key="5">
    <source>
        <dbReference type="ARBA" id="ARBA00022989"/>
    </source>
</evidence>
<dbReference type="Proteomes" id="UP000002669">
    <property type="component" value="Unassembled WGS sequence"/>
</dbReference>
<feature type="compositionally biased region" description="Low complexity" evidence="7">
    <location>
        <begin position="393"/>
        <end position="414"/>
    </location>
</feature>
<evidence type="ECO:0000256" key="7">
    <source>
        <dbReference type="SAM" id="MobiDB-lite"/>
    </source>
</evidence>
<keyword evidence="2" id="KW-0812">Transmembrane</keyword>
<dbReference type="SUPFAM" id="SSF103506">
    <property type="entry name" value="Mitochondrial carrier"/>
    <property type="match status" value="1"/>
</dbReference>
<keyword evidence="6" id="KW-0472">Membrane</keyword>